<dbReference type="STRING" id="1823756.A4H34_02150"/>
<reference evidence="4 5" key="1">
    <citation type="submission" date="2016-04" db="EMBL/GenBank/DDBJ databases">
        <title>Peptidophaga gingivicola gen. nov., sp. nov., isolated from human subgingival plaque.</title>
        <authorList>
            <person name="Beall C.J."/>
            <person name="Mokrzan E.M."/>
            <person name="Griffen A.L."/>
            <person name="Leys E.J."/>
        </authorList>
    </citation>
    <scope>NUCLEOTIDE SEQUENCE [LARGE SCALE GENOMIC DNA]</scope>
    <source>
        <strain evidence="4 5">BA112</strain>
    </source>
</reference>
<dbReference type="InterPro" id="IPR050923">
    <property type="entry name" value="Cell_Proc_Reg/RNA_Proc"/>
</dbReference>
<dbReference type="RefSeq" id="WP_009198048.1">
    <property type="nucleotide sequence ID" value="NZ_LVZK01000001.1"/>
</dbReference>
<feature type="region of interest" description="Disordered" evidence="2">
    <location>
        <begin position="54"/>
        <end position="78"/>
    </location>
</feature>
<comment type="caution">
    <text evidence="4">The sequence shown here is derived from an EMBL/GenBank/DDBJ whole genome shotgun (WGS) entry which is preliminary data.</text>
</comment>
<dbReference type="SUPFAM" id="SSF49879">
    <property type="entry name" value="SMAD/FHA domain"/>
    <property type="match status" value="1"/>
</dbReference>
<keyword evidence="1" id="KW-0597">Phosphoprotein</keyword>
<dbReference type="InterPro" id="IPR008984">
    <property type="entry name" value="SMAD_FHA_dom_sf"/>
</dbReference>
<dbReference type="AlphaFoldDB" id="A0A179B2T7"/>
<dbReference type="InterPro" id="IPR000253">
    <property type="entry name" value="FHA_dom"/>
</dbReference>
<dbReference type="Gene3D" id="2.60.200.20">
    <property type="match status" value="1"/>
</dbReference>
<evidence type="ECO:0000256" key="1">
    <source>
        <dbReference type="ARBA" id="ARBA00022553"/>
    </source>
</evidence>
<name>A0A179B2T7_9ACTO</name>
<dbReference type="EMBL" id="LVZK01000001">
    <property type="protein sequence ID" value="OAP86002.1"/>
    <property type="molecule type" value="Genomic_DNA"/>
</dbReference>
<accession>A0A179B2T7</accession>
<gene>
    <name evidence="4" type="ORF">A4H34_02150</name>
</gene>
<dbReference type="PROSITE" id="PS50006">
    <property type="entry name" value="FHA_DOMAIN"/>
    <property type="match status" value="1"/>
</dbReference>
<proteinExistence type="predicted"/>
<dbReference type="OrthoDB" id="277520at2"/>
<evidence type="ECO:0000313" key="4">
    <source>
        <dbReference type="EMBL" id="OAP86002.1"/>
    </source>
</evidence>
<organism evidence="4 5">
    <name type="scientific">Peptidiphaga gingivicola</name>
    <dbReference type="NCBI Taxonomy" id="2741497"/>
    <lineage>
        <taxon>Bacteria</taxon>
        <taxon>Bacillati</taxon>
        <taxon>Actinomycetota</taxon>
        <taxon>Actinomycetes</taxon>
        <taxon>Actinomycetales</taxon>
        <taxon>Actinomycetaceae</taxon>
        <taxon>Peptidiphaga</taxon>
    </lineage>
</organism>
<evidence type="ECO:0000256" key="2">
    <source>
        <dbReference type="SAM" id="MobiDB-lite"/>
    </source>
</evidence>
<keyword evidence="5" id="KW-1185">Reference proteome</keyword>
<dbReference type="SMART" id="SM00240">
    <property type="entry name" value="FHA"/>
    <property type="match status" value="1"/>
</dbReference>
<dbReference type="Pfam" id="PF00498">
    <property type="entry name" value="FHA"/>
    <property type="match status" value="1"/>
</dbReference>
<evidence type="ECO:0000259" key="3">
    <source>
        <dbReference type="PROSITE" id="PS50006"/>
    </source>
</evidence>
<feature type="domain" description="FHA" evidence="3">
    <location>
        <begin position="102"/>
        <end position="151"/>
    </location>
</feature>
<protein>
    <recommendedName>
        <fullName evidence="3">FHA domain-containing protein</fullName>
    </recommendedName>
</protein>
<dbReference type="Proteomes" id="UP000078368">
    <property type="component" value="Unassembled WGS sequence"/>
</dbReference>
<sequence>MSALVLTLLRLGFLALLWIFVFSVVFTLRRDVYGTQVRDRRALVKGRRAKASKAAQQLQKQASSGREPQQAPARQAPATVSALTVTAGPLTGTSLPLGTSQIIVGRSPDSALVLDDSYSSSRHARFYQEGGQWWVEDLDSTNGTYIGGNRITTPTPVGPGVPVVIGRTTMELR</sequence>
<dbReference type="PANTHER" id="PTHR23308">
    <property type="entry name" value="NUCLEAR INHIBITOR OF PROTEIN PHOSPHATASE-1"/>
    <property type="match status" value="1"/>
</dbReference>
<evidence type="ECO:0000313" key="5">
    <source>
        <dbReference type="Proteomes" id="UP000078368"/>
    </source>
</evidence>